<feature type="binding site" evidence="4">
    <location>
        <position position="143"/>
    </location>
    <ligand>
        <name>(3S)-3-hydroxy-3-methylglutaryl-CoA</name>
        <dbReference type="ChEBI" id="CHEBI:43074"/>
    </ligand>
</feature>
<feature type="binding site" evidence="4">
    <location>
        <position position="242"/>
    </location>
    <ligand>
        <name>(3S)-3-hydroxy-3-methylglutaryl-CoA</name>
        <dbReference type="ChEBI" id="CHEBI:43074"/>
    </ligand>
</feature>
<dbReference type="NCBIfam" id="TIGR01835">
    <property type="entry name" value="HMG-CoA-S_prok"/>
    <property type="match status" value="1"/>
</dbReference>
<feature type="active site" description="Acyl-thioester intermediate" evidence="3">
    <location>
        <position position="111"/>
    </location>
</feature>
<dbReference type="EMBL" id="QJJR01000004">
    <property type="protein sequence ID" value="PXW91796.1"/>
    <property type="molecule type" value="Genomic_DNA"/>
</dbReference>
<keyword evidence="8" id="KW-1185">Reference proteome</keyword>
<dbReference type="RefSeq" id="WP_110251089.1">
    <property type="nucleotide sequence ID" value="NZ_QJJR01000004.1"/>
</dbReference>
<dbReference type="GO" id="GO:0006084">
    <property type="term" value="P:acetyl-CoA metabolic process"/>
    <property type="evidence" value="ECO:0007669"/>
    <property type="project" value="InterPro"/>
</dbReference>
<dbReference type="Proteomes" id="UP000247922">
    <property type="component" value="Unassembled WGS sequence"/>
</dbReference>
<feature type="domain" description="Hydroxymethylglutaryl-coenzyme A synthase N-terminal" evidence="5">
    <location>
        <begin position="2"/>
        <end position="164"/>
    </location>
</feature>
<dbReference type="AlphaFoldDB" id="A0A2V3WE71"/>
<dbReference type="OrthoDB" id="9769523at2"/>
<evidence type="ECO:0000256" key="4">
    <source>
        <dbReference type="PIRSR" id="PIRSR611554-2"/>
    </source>
</evidence>
<dbReference type="InterPro" id="IPR016039">
    <property type="entry name" value="Thiolase-like"/>
</dbReference>
<dbReference type="Pfam" id="PF08540">
    <property type="entry name" value="HMG_CoA_synt_C"/>
    <property type="match status" value="2"/>
</dbReference>
<dbReference type="GO" id="GO:0004421">
    <property type="term" value="F:hydroxymethylglutaryl-CoA synthase activity"/>
    <property type="evidence" value="ECO:0007669"/>
    <property type="project" value="InterPro"/>
</dbReference>
<comment type="similarity">
    <text evidence="1">Belongs to the thiolase-like superfamily. HMG-CoA synthase family.</text>
</comment>
<evidence type="ECO:0000256" key="3">
    <source>
        <dbReference type="PIRSR" id="PIRSR611554-1"/>
    </source>
</evidence>
<dbReference type="SUPFAM" id="SSF53901">
    <property type="entry name" value="Thiolase-like"/>
    <property type="match status" value="2"/>
</dbReference>
<evidence type="ECO:0000259" key="6">
    <source>
        <dbReference type="Pfam" id="PF08540"/>
    </source>
</evidence>
<protein>
    <submittedName>
        <fullName evidence="7">Hydroxymethylglutaryl-CoA synthase</fullName>
    </submittedName>
</protein>
<dbReference type="CDD" id="cd00827">
    <property type="entry name" value="init_cond_enzymes"/>
    <property type="match status" value="1"/>
</dbReference>
<feature type="active site" description="Proton donor/acceptor" evidence="3">
    <location>
        <position position="233"/>
    </location>
</feature>
<dbReference type="InterPro" id="IPR013746">
    <property type="entry name" value="HMG_CoA_synt_C_dom"/>
</dbReference>
<evidence type="ECO:0000259" key="5">
    <source>
        <dbReference type="Pfam" id="PF01154"/>
    </source>
</evidence>
<evidence type="ECO:0000256" key="1">
    <source>
        <dbReference type="ARBA" id="ARBA00007061"/>
    </source>
</evidence>
<sequence length="389" mass="42750">MKIGIDKIGFFAPHMYVETSDLAVARGVEPEKFTIGIGQERMAVAPKSQDAVSLAANAAQTILTDEDKQAIDYIIFATETGVDHSKAASTYIHDLLGINPYARAVEVKQACYSATAGLQTARGHIALNPDSKVLVLGSDISRYGLNTAGEITQGAGAVAFVVAKDPRVMAIEPTSVYKTEEAMDFWRPLYSETAFVQGKFSVDQYINFFDDLLQRYQEKTGLHLSDFHALLFHLPYTKMGLKALRAAVEDANEADRERLLNNFNISKHYNAIVGNIYTGSLYLSLLSLIENSQTLQAGDRIGLFSYGSGSVGEFFTGVMVTGFQDHLNTATHETMLKNRQAISVADYEAIFNDKAPVGQVSFEIDTTTDPAPFVFTGVKDHMRQYKHQA</sequence>
<dbReference type="Pfam" id="PF01154">
    <property type="entry name" value="HMG_CoA_synt_N"/>
    <property type="match status" value="1"/>
</dbReference>
<dbReference type="InterPro" id="IPR013528">
    <property type="entry name" value="HMG_CoA_synth_N"/>
</dbReference>
<feature type="domain" description="Hydroxymethylglutaryl-coenzyme A synthase C-terminal" evidence="6">
    <location>
        <begin position="180"/>
        <end position="245"/>
    </location>
</feature>
<evidence type="ECO:0000313" key="7">
    <source>
        <dbReference type="EMBL" id="PXW91796.1"/>
    </source>
</evidence>
<dbReference type="PANTHER" id="PTHR43323:SF2">
    <property type="entry name" value="HYDROXYMETHYLGLUTARYL-COA SYNTHASE"/>
    <property type="match status" value="1"/>
</dbReference>
<accession>A0A2V3WE71</accession>
<evidence type="ECO:0000256" key="2">
    <source>
        <dbReference type="ARBA" id="ARBA00022679"/>
    </source>
</evidence>
<keyword evidence="2" id="KW-0808">Transferase</keyword>
<feature type="domain" description="Hydroxymethylglutaryl-coenzyme A synthase C-terminal" evidence="6">
    <location>
        <begin position="269"/>
        <end position="353"/>
    </location>
</feature>
<reference evidence="7 8" key="1">
    <citation type="submission" date="2018-05" db="EMBL/GenBank/DDBJ databases">
        <title>Genomic Encyclopedia of Type Strains, Phase IV (KMG-IV): sequencing the most valuable type-strain genomes for metagenomic binning, comparative biology and taxonomic classification.</title>
        <authorList>
            <person name="Goeker M."/>
        </authorList>
    </citation>
    <scope>NUCLEOTIDE SEQUENCE [LARGE SCALE GENOMIC DNA]</scope>
    <source>
        <strain evidence="7 8">DSM 22440</strain>
    </source>
</reference>
<organism evidence="7 8">
    <name type="scientific">Streptohalobacillus salinus</name>
    <dbReference type="NCBI Taxonomy" id="621096"/>
    <lineage>
        <taxon>Bacteria</taxon>
        <taxon>Bacillati</taxon>
        <taxon>Bacillota</taxon>
        <taxon>Bacilli</taxon>
        <taxon>Bacillales</taxon>
        <taxon>Bacillaceae</taxon>
        <taxon>Streptohalobacillus</taxon>
    </lineage>
</organism>
<gene>
    <name evidence="7" type="ORF">DES38_104231</name>
</gene>
<dbReference type="PANTHER" id="PTHR43323">
    <property type="entry name" value="3-HYDROXY-3-METHYLGLUTARYL COENZYME A SYNTHASE"/>
    <property type="match status" value="1"/>
</dbReference>
<evidence type="ECO:0000313" key="8">
    <source>
        <dbReference type="Proteomes" id="UP000247922"/>
    </source>
</evidence>
<dbReference type="Gene3D" id="3.40.47.10">
    <property type="match status" value="2"/>
</dbReference>
<name>A0A2V3WE71_9BACI</name>
<feature type="active site" description="Proton donor/acceptor" evidence="3">
    <location>
        <position position="79"/>
    </location>
</feature>
<feature type="binding site" evidence="4">
    <location>
        <position position="275"/>
    </location>
    <ligand>
        <name>(3S)-3-hydroxy-3-methylglutaryl-CoA</name>
        <dbReference type="ChEBI" id="CHEBI:43074"/>
    </ligand>
</feature>
<proteinExistence type="inferred from homology"/>
<dbReference type="InterPro" id="IPR011554">
    <property type="entry name" value="HMG_CoA_synthase_prok"/>
</dbReference>
<comment type="caution">
    <text evidence="7">The sequence shown here is derived from an EMBL/GenBank/DDBJ whole genome shotgun (WGS) entry which is preliminary data.</text>
</comment>